<reference evidence="1 2" key="2">
    <citation type="journal article" date="2013" name="PLoS ONE">
        <title>INDIGO - INtegrated Data Warehouse of MIcrobial GenOmes with Examples from the Red Sea Extremophiles.</title>
        <authorList>
            <person name="Alam I."/>
            <person name="Antunes A."/>
            <person name="Kamau A.A."/>
            <person name="Ba Alawi W."/>
            <person name="Kalkatawi M."/>
            <person name="Stingl U."/>
            <person name="Bajic V.B."/>
        </authorList>
    </citation>
    <scope>NUCLEOTIDE SEQUENCE [LARGE SCALE GENOMIC DNA]</scope>
    <source>
        <strain evidence="1 2">SARL4B</strain>
    </source>
</reference>
<dbReference type="AlphaFoldDB" id="U2FI01"/>
<name>U2FI01_9EURY</name>
<protein>
    <submittedName>
        <fullName evidence="1">Uncharacterized protein</fullName>
    </submittedName>
</protein>
<gene>
    <name evidence="1" type="ORF">HLRTI_000193</name>
</gene>
<sequence>MFADKVTAEMHNSELKAIAGEDTIVIMMGPTIVRAN</sequence>
<comment type="caution">
    <text evidence="1">The sequence shown here is derived from an EMBL/GenBank/DDBJ whole genome shotgun (WGS) entry which is preliminary data.</text>
</comment>
<accession>U2FI01</accession>
<dbReference type="Proteomes" id="UP000003861">
    <property type="component" value="Unassembled WGS sequence"/>
</dbReference>
<evidence type="ECO:0000313" key="1">
    <source>
        <dbReference type="EMBL" id="ERJ07809.1"/>
    </source>
</evidence>
<reference evidence="1 2" key="1">
    <citation type="journal article" date="2011" name="J. Bacteriol.">
        <title>Genome sequence of Halorhabdus tiamatea, the first archaeon isolated from a deep-sea anoxic brine lake.</title>
        <authorList>
            <person name="Antunes A."/>
            <person name="Alam I."/>
            <person name="Bajic V.B."/>
            <person name="Stingl U."/>
        </authorList>
    </citation>
    <scope>NUCLEOTIDE SEQUENCE [LARGE SCALE GENOMIC DNA]</scope>
    <source>
        <strain evidence="1 2">SARL4B</strain>
    </source>
</reference>
<proteinExistence type="predicted"/>
<evidence type="ECO:0000313" key="2">
    <source>
        <dbReference type="Proteomes" id="UP000003861"/>
    </source>
</evidence>
<organism evidence="1 2">
    <name type="scientific">Halorhabdus tiamatea SARL4B</name>
    <dbReference type="NCBI Taxonomy" id="1033806"/>
    <lineage>
        <taxon>Archaea</taxon>
        <taxon>Methanobacteriati</taxon>
        <taxon>Methanobacteriota</taxon>
        <taxon>Stenosarchaea group</taxon>
        <taxon>Halobacteria</taxon>
        <taxon>Halobacteriales</taxon>
        <taxon>Haloarculaceae</taxon>
        <taxon>Halorhabdus</taxon>
    </lineage>
</organism>
<dbReference type="EMBL" id="AFNT02000001">
    <property type="protein sequence ID" value="ERJ07809.1"/>
    <property type="molecule type" value="Genomic_DNA"/>
</dbReference>